<reference evidence="4 5" key="1">
    <citation type="submission" date="2018-07" db="EMBL/GenBank/DDBJ databases">
        <title>Lottiidibacillus patelloidae gen. nov., sp. nov., isolated from the intestinal tract of a marine limpet and the reclassification of B. taeanensis BH030017T, B. algicola KMM 3737T and B. hwajinpoensis SW-72T as genus Lottiidibacillus.</title>
        <authorList>
            <person name="Liu R."/>
            <person name="Huang Z."/>
        </authorList>
    </citation>
    <scope>NUCLEOTIDE SEQUENCE [LARGE SCALE GENOMIC DNA]</scope>
    <source>
        <strain evidence="4 5">BH030017</strain>
    </source>
</reference>
<dbReference type="InterPro" id="IPR015590">
    <property type="entry name" value="Aldehyde_DH_dom"/>
</dbReference>
<evidence type="ECO:0000313" key="4">
    <source>
        <dbReference type="EMBL" id="RBW71044.1"/>
    </source>
</evidence>
<dbReference type="PANTHER" id="PTHR43570">
    <property type="entry name" value="ALDEHYDE DEHYDROGENASE"/>
    <property type="match status" value="1"/>
</dbReference>
<dbReference type="InterPro" id="IPR012394">
    <property type="entry name" value="Aldehyde_DH_NAD(P)"/>
</dbReference>
<evidence type="ECO:0000256" key="2">
    <source>
        <dbReference type="ARBA" id="ARBA00023002"/>
    </source>
</evidence>
<dbReference type="Proteomes" id="UP000253314">
    <property type="component" value="Unassembled WGS sequence"/>
</dbReference>
<keyword evidence="5" id="KW-1185">Reference proteome</keyword>
<name>A0A366Y3T4_9BACI</name>
<accession>A0A366Y3T4</accession>
<comment type="similarity">
    <text evidence="1">Belongs to the aldehyde dehydrogenase family.</text>
</comment>
<evidence type="ECO:0000313" key="5">
    <source>
        <dbReference type="Proteomes" id="UP000253314"/>
    </source>
</evidence>
<dbReference type="EMBL" id="QOCW01000002">
    <property type="protein sequence ID" value="RBW71044.1"/>
    <property type="molecule type" value="Genomic_DNA"/>
</dbReference>
<dbReference type="InterPro" id="IPR016162">
    <property type="entry name" value="Ald_DH_N"/>
</dbReference>
<evidence type="ECO:0000259" key="3">
    <source>
        <dbReference type="Pfam" id="PF00171"/>
    </source>
</evidence>
<gene>
    <name evidence="4" type="ORF">DS031_03365</name>
</gene>
<dbReference type="PANTHER" id="PTHR43570:SF16">
    <property type="entry name" value="ALDEHYDE DEHYDROGENASE TYPE III, ISOFORM Q"/>
    <property type="match status" value="1"/>
</dbReference>
<evidence type="ECO:0000256" key="1">
    <source>
        <dbReference type="ARBA" id="ARBA00009986"/>
    </source>
</evidence>
<organism evidence="4 5">
    <name type="scientific">Bacillus taeanensis</name>
    <dbReference type="NCBI Taxonomy" id="273032"/>
    <lineage>
        <taxon>Bacteria</taxon>
        <taxon>Bacillati</taxon>
        <taxon>Bacillota</taxon>
        <taxon>Bacilli</taxon>
        <taxon>Bacillales</taxon>
        <taxon>Bacillaceae</taxon>
        <taxon>Bacillus</taxon>
    </lineage>
</organism>
<protein>
    <recommendedName>
        <fullName evidence="3">Aldehyde dehydrogenase domain-containing protein</fullName>
    </recommendedName>
</protein>
<sequence>MFGSKYKGSVGDTCSSWDGFWTCELQTGNPFLKREAIGRGGSSLKHLKKWSTPKKVKIPLSHIGSLSYIMKEPHGSVLILAPWNYPFQLQLAPLIGAISAGNCAVLKLSELTRIKIN</sequence>
<keyword evidence="2" id="KW-0560">Oxidoreductase</keyword>
<dbReference type="Gene3D" id="3.40.605.10">
    <property type="entry name" value="Aldehyde Dehydrogenase, Chain A, domain 1"/>
    <property type="match status" value="1"/>
</dbReference>
<dbReference type="SUPFAM" id="SSF53720">
    <property type="entry name" value="ALDH-like"/>
    <property type="match status" value="1"/>
</dbReference>
<dbReference type="GO" id="GO:0005737">
    <property type="term" value="C:cytoplasm"/>
    <property type="evidence" value="ECO:0007669"/>
    <property type="project" value="TreeGrafter"/>
</dbReference>
<dbReference type="GO" id="GO:0006081">
    <property type="term" value="P:aldehyde metabolic process"/>
    <property type="evidence" value="ECO:0007669"/>
    <property type="project" value="InterPro"/>
</dbReference>
<dbReference type="Pfam" id="PF00171">
    <property type="entry name" value="Aldedh"/>
    <property type="match status" value="1"/>
</dbReference>
<dbReference type="GO" id="GO:0004029">
    <property type="term" value="F:aldehyde dehydrogenase (NAD+) activity"/>
    <property type="evidence" value="ECO:0007669"/>
    <property type="project" value="TreeGrafter"/>
</dbReference>
<proteinExistence type="inferred from homology"/>
<comment type="caution">
    <text evidence="4">The sequence shown here is derived from an EMBL/GenBank/DDBJ whole genome shotgun (WGS) entry which is preliminary data.</text>
</comment>
<dbReference type="OrthoDB" id="9762913at2"/>
<dbReference type="InterPro" id="IPR016161">
    <property type="entry name" value="Ald_DH/histidinol_DH"/>
</dbReference>
<feature type="domain" description="Aldehyde dehydrogenase" evidence="3">
    <location>
        <begin position="57"/>
        <end position="113"/>
    </location>
</feature>
<dbReference type="AlphaFoldDB" id="A0A366Y3T4"/>